<dbReference type="Proteomes" id="UP000297385">
    <property type="component" value="Unassembled WGS sequence"/>
</dbReference>
<evidence type="ECO:0000313" key="1">
    <source>
        <dbReference type="EMBL" id="TFE45030.1"/>
    </source>
</evidence>
<protein>
    <submittedName>
        <fullName evidence="1">Uncharacterized protein</fullName>
    </submittedName>
</protein>
<dbReference type="AlphaFoldDB" id="A0A4Y8N5G8"/>
<sequence length="135" mass="14904">MPTNDTVALIVDPDFSARIQEVAARVRHTWVVATPANVAVAEQIWRASPNPPGLNMEGGVTTFIQYGVDRESWCDTILDSVDDHHNCHSNNPGYLILEVYGVSLTERLRSALVEFGFSVFTPKDCGFCARKLQPA</sequence>
<dbReference type="EMBL" id="SNVI01000001">
    <property type="protein sequence ID" value="TFE45030.1"/>
    <property type="molecule type" value="Genomic_DNA"/>
</dbReference>
<gene>
    <name evidence="1" type="ORF">E2553_08345</name>
</gene>
<organism evidence="1 2">
    <name type="scientific">Paraburkholderia dipogonis</name>
    <dbReference type="NCBI Taxonomy" id="1211383"/>
    <lineage>
        <taxon>Bacteria</taxon>
        <taxon>Pseudomonadati</taxon>
        <taxon>Pseudomonadota</taxon>
        <taxon>Betaproteobacteria</taxon>
        <taxon>Burkholderiales</taxon>
        <taxon>Burkholderiaceae</taxon>
        <taxon>Paraburkholderia</taxon>
    </lineage>
</organism>
<name>A0A4Y8N5G8_9BURK</name>
<evidence type="ECO:0000313" key="2">
    <source>
        <dbReference type="Proteomes" id="UP000297385"/>
    </source>
</evidence>
<comment type="caution">
    <text evidence="1">The sequence shown here is derived from an EMBL/GenBank/DDBJ whole genome shotgun (WGS) entry which is preliminary data.</text>
</comment>
<accession>A0A4Y8N5G8</accession>
<dbReference type="RefSeq" id="WP_134456807.1">
    <property type="nucleotide sequence ID" value="NZ_JBHMFL010000090.1"/>
</dbReference>
<reference evidence="1 2" key="1">
    <citation type="submission" date="2019-03" db="EMBL/GenBank/DDBJ databases">
        <title>Complete Genome Sequence of Paraburkholderia dipogonis ICMP 19430T, a Nitrogen-fixing Symbiont of the South African Invasive Legume Dipogon lignosus in New Zealand.</title>
        <authorList>
            <person name="De Meyer S.E."/>
        </authorList>
    </citation>
    <scope>NUCLEOTIDE SEQUENCE [LARGE SCALE GENOMIC DNA]</scope>
    <source>
        <strain evidence="1 2">ICMP 19430</strain>
    </source>
</reference>
<dbReference type="GeneID" id="97306385"/>
<proteinExistence type="predicted"/>